<evidence type="ECO:0000313" key="10">
    <source>
        <dbReference type="EMBL" id="MDM0044424.1"/>
    </source>
</evidence>
<dbReference type="Pfam" id="PF02653">
    <property type="entry name" value="BPD_transp_2"/>
    <property type="match status" value="1"/>
</dbReference>
<dbReference type="EMBL" id="JASZYV010000001">
    <property type="protein sequence ID" value="MDM0044424.1"/>
    <property type="molecule type" value="Genomic_DNA"/>
</dbReference>
<feature type="transmembrane region" description="Helical" evidence="9">
    <location>
        <begin position="267"/>
        <end position="283"/>
    </location>
</feature>
<feature type="transmembrane region" description="Helical" evidence="9">
    <location>
        <begin position="68"/>
        <end position="88"/>
    </location>
</feature>
<feature type="transmembrane region" description="Helical" evidence="9">
    <location>
        <begin position="192"/>
        <end position="215"/>
    </location>
</feature>
<dbReference type="RefSeq" id="WP_286659462.1">
    <property type="nucleotide sequence ID" value="NZ_JASZYV010000001.1"/>
</dbReference>
<feature type="transmembrane region" description="Helical" evidence="9">
    <location>
        <begin position="40"/>
        <end position="56"/>
    </location>
</feature>
<evidence type="ECO:0000313" key="11">
    <source>
        <dbReference type="Proteomes" id="UP001174908"/>
    </source>
</evidence>
<evidence type="ECO:0000256" key="1">
    <source>
        <dbReference type="ARBA" id="ARBA00004651"/>
    </source>
</evidence>
<keyword evidence="5" id="KW-0029">Amino-acid transport</keyword>
<evidence type="ECO:0000256" key="7">
    <source>
        <dbReference type="ARBA" id="ARBA00023136"/>
    </source>
</evidence>
<sequence>MTLPSWTLLAQSILSGLFAGALYGLLGLGLSLSWGMLRQINLAHFALAFLGAYLTYQLSTTYSADPLLTLLLIVPLFFAIGATVHLLLSRFRVSSFNSMLVTFGMTVMVEALLQWVWSADYRRLESHYSEYKLRLGQVYLPAPEMMTLGASVAIALGTWFVLQRTDIGKALRASAEDASIAAAFGVNQQAMALLLSGFNAALAGIAGVCIALGYTLAPSQIYTWIGVIFACVMLGGLGRPLGPLLAGVLIGVTEALTMAVASPSWAPLVSFALLMAVLLVRPGRI</sequence>
<gene>
    <name evidence="10" type="ORF">QTH91_08040</name>
</gene>
<comment type="caution">
    <text evidence="10">The sequence shown here is derived from an EMBL/GenBank/DDBJ whole genome shotgun (WGS) entry which is preliminary data.</text>
</comment>
<keyword evidence="2" id="KW-0813">Transport</keyword>
<reference evidence="10" key="1">
    <citation type="submission" date="2023-06" db="EMBL/GenBank/DDBJ databases">
        <authorList>
            <person name="Jiang Y."/>
            <person name="Liu Q."/>
        </authorList>
    </citation>
    <scope>NUCLEOTIDE SEQUENCE</scope>
    <source>
        <strain evidence="10">CGMCC 1.12089</strain>
    </source>
</reference>
<dbReference type="CDD" id="cd06582">
    <property type="entry name" value="TM_PBP1_LivH_like"/>
    <property type="match status" value="1"/>
</dbReference>
<keyword evidence="3" id="KW-1003">Cell membrane</keyword>
<evidence type="ECO:0000256" key="9">
    <source>
        <dbReference type="SAM" id="Phobius"/>
    </source>
</evidence>
<evidence type="ECO:0000256" key="8">
    <source>
        <dbReference type="ARBA" id="ARBA00037998"/>
    </source>
</evidence>
<name>A0ABT7N925_9BURK</name>
<keyword evidence="11" id="KW-1185">Reference proteome</keyword>
<dbReference type="InterPro" id="IPR001851">
    <property type="entry name" value="ABC_transp_permease"/>
</dbReference>
<comment type="subcellular location">
    <subcellularLocation>
        <location evidence="1">Cell membrane</location>
        <topology evidence="1">Multi-pass membrane protein</topology>
    </subcellularLocation>
</comment>
<feature type="transmembrane region" description="Helical" evidence="9">
    <location>
        <begin position="6"/>
        <end position="28"/>
    </location>
</feature>
<organism evidence="10 11">
    <name type="scientific">Variovorax dokdonensis</name>
    <dbReference type="NCBI Taxonomy" id="344883"/>
    <lineage>
        <taxon>Bacteria</taxon>
        <taxon>Pseudomonadati</taxon>
        <taxon>Pseudomonadota</taxon>
        <taxon>Betaproteobacteria</taxon>
        <taxon>Burkholderiales</taxon>
        <taxon>Comamonadaceae</taxon>
        <taxon>Variovorax</taxon>
    </lineage>
</organism>
<keyword evidence="7 9" id="KW-0472">Membrane</keyword>
<evidence type="ECO:0000256" key="2">
    <source>
        <dbReference type="ARBA" id="ARBA00022448"/>
    </source>
</evidence>
<evidence type="ECO:0000256" key="6">
    <source>
        <dbReference type="ARBA" id="ARBA00022989"/>
    </source>
</evidence>
<dbReference type="InterPro" id="IPR052157">
    <property type="entry name" value="BCAA_transport_permease"/>
</dbReference>
<comment type="similarity">
    <text evidence="8">Belongs to the binding-protein-dependent transport system permease family. LivHM subfamily.</text>
</comment>
<proteinExistence type="inferred from homology"/>
<feature type="transmembrane region" description="Helical" evidence="9">
    <location>
        <begin position="100"/>
        <end position="118"/>
    </location>
</feature>
<evidence type="ECO:0000256" key="5">
    <source>
        <dbReference type="ARBA" id="ARBA00022970"/>
    </source>
</evidence>
<dbReference type="Proteomes" id="UP001174908">
    <property type="component" value="Unassembled WGS sequence"/>
</dbReference>
<dbReference type="PANTHER" id="PTHR11795:SF445">
    <property type="entry name" value="AMINO ACID ABC TRANSPORTER PERMEASE PROTEIN"/>
    <property type="match status" value="1"/>
</dbReference>
<feature type="transmembrane region" description="Helical" evidence="9">
    <location>
        <begin position="221"/>
        <end position="237"/>
    </location>
</feature>
<keyword evidence="6 9" id="KW-1133">Transmembrane helix</keyword>
<keyword evidence="4 9" id="KW-0812">Transmembrane</keyword>
<dbReference type="PANTHER" id="PTHR11795">
    <property type="entry name" value="BRANCHED-CHAIN AMINO ACID TRANSPORT SYSTEM PERMEASE PROTEIN LIVH"/>
    <property type="match status" value="1"/>
</dbReference>
<evidence type="ECO:0000256" key="3">
    <source>
        <dbReference type="ARBA" id="ARBA00022475"/>
    </source>
</evidence>
<accession>A0ABT7N925</accession>
<evidence type="ECO:0000256" key="4">
    <source>
        <dbReference type="ARBA" id="ARBA00022692"/>
    </source>
</evidence>
<protein>
    <submittedName>
        <fullName evidence="10">Branched-chain amino acid ABC transporter permease</fullName>
    </submittedName>
</protein>